<evidence type="ECO:0000256" key="1">
    <source>
        <dbReference type="SAM" id="MobiDB-lite"/>
    </source>
</evidence>
<dbReference type="Proteomes" id="UP000192042">
    <property type="component" value="Chromosome I"/>
</dbReference>
<reference evidence="2 3" key="1">
    <citation type="submission" date="2017-03" db="EMBL/GenBank/DDBJ databases">
        <authorList>
            <person name="Afonso C.L."/>
            <person name="Miller P.J."/>
            <person name="Scott M.A."/>
            <person name="Spackman E."/>
            <person name="Goraichik I."/>
            <person name="Dimitrov K.M."/>
            <person name="Suarez D.L."/>
            <person name="Swayne D.E."/>
        </authorList>
    </citation>
    <scope>NUCLEOTIDE SEQUENCE [LARGE SCALE GENOMIC DNA]</scope>
    <source>
        <strain evidence="2">Genome sequencing of Nitrospira japonica strain NJ11</strain>
    </source>
</reference>
<accession>A0A1W1I2G5</accession>
<feature type="compositionally biased region" description="Basic and acidic residues" evidence="1">
    <location>
        <begin position="98"/>
        <end position="109"/>
    </location>
</feature>
<protein>
    <submittedName>
        <fullName evidence="2">Uncharacterized protein</fullName>
    </submittedName>
</protein>
<keyword evidence="3" id="KW-1185">Reference proteome</keyword>
<evidence type="ECO:0000313" key="3">
    <source>
        <dbReference type="Proteomes" id="UP000192042"/>
    </source>
</evidence>
<name>A0A1W1I2G5_9BACT</name>
<dbReference type="EMBL" id="LT828648">
    <property type="protein sequence ID" value="SLM47013.1"/>
    <property type="molecule type" value="Genomic_DNA"/>
</dbReference>
<dbReference type="STRING" id="1325564.NSJP_0841"/>
<dbReference type="KEGG" id="nja:NSJP_0841"/>
<organism evidence="2 3">
    <name type="scientific">Nitrospira japonica</name>
    <dbReference type="NCBI Taxonomy" id="1325564"/>
    <lineage>
        <taxon>Bacteria</taxon>
        <taxon>Pseudomonadati</taxon>
        <taxon>Nitrospirota</taxon>
        <taxon>Nitrospiria</taxon>
        <taxon>Nitrospirales</taxon>
        <taxon>Nitrospiraceae</taxon>
        <taxon>Nitrospira</taxon>
    </lineage>
</organism>
<evidence type="ECO:0000313" key="2">
    <source>
        <dbReference type="EMBL" id="SLM47013.1"/>
    </source>
</evidence>
<feature type="region of interest" description="Disordered" evidence="1">
    <location>
        <begin position="98"/>
        <end position="120"/>
    </location>
</feature>
<proteinExistence type="predicted"/>
<gene>
    <name evidence="2" type="ORF">NSJP_0841</name>
</gene>
<sequence>MCRGCVERKVLGEWRGAGNDSAAQAGEEEKRDVPFTAHCTARVPVFEESTVCKARIYSIPVLVVCRVGWFDVNYDHIRNGRKLEGIGGQDLKQIRRDAQHEHTQEHRDFQPTVGHESGLDQSHRLNLAESGCSVWKMGQVDGDGTVYPIFLKTMGIPICQVRDRSANWSRVFDTNWPLLHKLACTYRSESLRDVVFTGTAPSTSRQSASCVCGCSAWLYKGGVGGRGGWKWLCPPRQHITVWIRDPMRGADRSRSHFC</sequence>
<dbReference type="AlphaFoldDB" id="A0A1W1I2G5"/>